<comment type="similarity">
    <text evidence="2 5">Belongs to the ATG8 family.</text>
</comment>
<reference evidence="6 7" key="1">
    <citation type="submission" date="2018-11" db="EMBL/GenBank/DDBJ databases">
        <authorList>
            <consortium name="Pathogen Informatics"/>
        </authorList>
    </citation>
    <scope>NUCLEOTIDE SEQUENCE [LARGE SCALE GENOMIC DNA]</scope>
    <source>
        <strain evidence="6 7">Zambia</strain>
    </source>
</reference>
<keyword evidence="7" id="KW-1185">Reference proteome</keyword>
<dbReference type="Pfam" id="PF02991">
    <property type="entry name" value="ATG8"/>
    <property type="match status" value="1"/>
</dbReference>
<dbReference type="EMBL" id="UZAI01000180">
    <property type="protein sequence ID" value="VDO49590.1"/>
    <property type="molecule type" value="Genomic_DNA"/>
</dbReference>
<name>A0A183LAS7_9TREM</name>
<dbReference type="GO" id="GO:0016020">
    <property type="term" value="C:membrane"/>
    <property type="evidence" value="ECO:0007669"/>
    <property type="project" value="UniProtKB-SubCell"/>
</dbReference>
<evidence type="ECO:0000256" key="4">
    <source>
        <dbReference type="ARBA" id="ARBA00023288"/>
    </source>
</evidence>
<protein>
    <submittedName>
        <fullName evidence="6">Uncharacterized protein</fullName>
    </submittedName>
</protein>
<dbReference type="AlphaFoldDB" id="A0A183LAS7"/>
<dbReference type="InterPro" id="IPR029071">
    <property type="entry name" value="Ubiquitin-like_domsf"/>
</dbReference>
<organism evidence="6 7">
    <name type="scientific">Schistosoma margrebowiei</name>
    <dbReference type="NCBI Taxonomy" id="48269"/>
    <lineage>
        <taxon>Eukaryota</taxon>
        <taxon>Metazoa</taxon>
        <taxon>Spiralia</taxon>
        <taxon>Lophotrochozoa</taxon>
        <taxon>Platyhelminthes</taxon>
        <taxon>Trematoda</taxon>
        <taxon>Digenea</taxon>
        <taxon>Strigeidida</taxon>
        <taxon>Schistosomatoidea</taxon>
        <taxon>Schistosomatidae</taxon>
        <taxon>Schistosoma</taxon>
    </lineage>
</organism>
<accession>A0A183LAS7</accession>
<dbReference type="SUPFAM" id="SSF54236">
    <property type="entry name" value="Ubiquitin-like"/>
    <property type="match status" value="1"/>
</dbReference>
<evidence type="ECO:0000313" key="7">
    <source>
        <dbReference type="Proteomes" id="UP000277204"/>
    </source>
</evidence>
<keyword evidence="3" id="KW-0472">Membrane</keyword>
<evidence type="ECO:0000313" key="6">
    <source>
        <dbReference type="EMBL" id="VDO49590.1"/>
    </source>
</evidence>
<dbReference type="InterPro" id="IPR004241">
    <property type="entry name" value="Atg8-like"/>
</dbReference>
<dbReference type="Proteomes" id="UP000277204">
    <property type="component" value="Unassembled WGS sequence"/>
</dbReference>
<evidence type="ECO:0000256" key="2">
    <source>
        <dbReference type="ARBA" id="ARBA00007293"/>
    </source>
</evidence>
<keyword evidence="5" id="KW-0072">Autophagy</keyword>
<comment type="subcellular location">
    <subcellularLocation>
        <location evidence="1">Membrane</location>
    </subcellularLocation>
</comment>
<dbReference type="GO" id="GO:0006914">
    <property type="term" value="P:autophagy"/>
    <property type="evidence" value="ECO:0007669"/>
    <property type="project" value="UniProtKB-KW"/>
</dbReference>
<dbReference type="Gene3D" id="3.10.20.90">
    <property type="entry name" value="Phosphatidylinositol 3-kinase Catalytic Subunit, Chain A, domain 1"/>
    <property type="match status" value="1"/>
</dbReference>
<proteinExistence type="inferred from homology"/>
<evidence type="ECO:0000256" key="1">
    <source>
        <dbReference type="ARBA" id="ARBA00004370"/>
    </source>
</evidence>
<dbReference type="PANTHER" id="PTHR10969">
    <property type="entry name" value="MICROTUBULE-ASSOCIATED PROTEINS 1A/1B LIGHT CHAIN 3-RELATED"/>
    <property type="match status" value="1"/>
</dbReference>
<gene>
    <name evidence="6" type="ORF">SMRZ_LOCUS902</name>
</gene>
<evidence type="ECO:0000256" key="5">
    <source>
        <dbReference type="RuleBase" id="RU004384"/>
    </source>
</evidence>
<sequence length="132" mass="15282">MKFQYKEDRPFEKRLEEGQNIRKKYPSSVPVIVEKSPRARVGNLEKNKYLVPSDLTVGQFYFLIRKKIQLNPEEALFFFVKDIIPPTSATMGALYQVSSVSCYSQLVFGGNSTLSKRSRVTVRLKIVCYHRI</sequence>
<dbReference type="STRING" id="48269.A0A183LAS7"/>
<evidence type="ECO:0000256" key="3">
    <source>
        <dbReference type="ARBA" id="ARBA00023136"/>
    </source>
</evidence>
<keyword evidence="4" id="KW-0449">Lipoprotein</keyword>